<protein>
    <recommendedName>
        <fullName evidence="4">Adhesin domain-containing protein</fullName>
    </recommendedName>
</protein>
<dbReference type="RefSeq" id="WP_345437864.1">
    <property type="nucleotide sequence ID" value="NZ_BAABKO010000002.1"/>
</dbReference>
<evidence type="ECO:0000313" key="2">
    <source>
        <dbReference type="EMBL" id="GAA4772647.1"/>
    </source>
</evidence>
<feature type="region of interest" description="Disordered" evidence="1">
    <location>
        <begin position="268"/>
        <end position="295"/>
    </location>
</feature>
<organism evidence="2 3">
    <name type="scientific">Microbacterium gilvum</name>
    <dbReference type="NCBI Taxonomy" id="1336204"/>
    <lineage>
        <taxon>Bacteria</taxon>
        <taxon>Bacillati</taxon>
        <taxon>Actinomycetota</taxon>
        <taxon>Actinomycetes</taxon>
        <taxon>Micrococcales</taxon>
        <taxon>Microbacteriaceae</taxon>
        <taxon>Microbacterium</taxon>
    </lineage>
</organism>
<sequence length="295" mass="30174">MSTPTPQNIPPRLPAPEQPAPQQSAPQAASSAPKAVAIVTAVVGGLALLGTAAGIGVSAIVGGSASDDVQTADVSGVTALEIDSTASSFSIVYGDVDDAVLEVADSQGGWRLARDEDELRVERRDFGGWWLGGDWFDGDVFESDETVVLTLPERLRDAGLDADLRLSSGSLSADGVFGEVDVEVAAGFLSLQGAARAVDVDLSAGRAEVALADVREADLRVAAGRLDAELTGEAPSEVSVEVSAGHLDLVLPAASYAVESEVTAGTFDNGLEESSSSPREVSVAVTAGEARLRSE</sequence>
<reference evidence="3" key="1">
    <citation type="journal article" date="2019" name="Int. J. Syst. Evol. Microbiol.">
        <title>The Global Catalogue of Microorganisms (GCM) 10K type strain sequencing project: providing services to taxonomists for standard genome sequencing and annotation.</title>
        <authorList>
            <consortium name="The Broad Institute Genomics Platform"/>
            <consortium name="The Broad Institute Genome Sequencing Center for Infectious Disease"/>
            <person name="Wu L."/>
            <person name="Ma J."/>
        </authorList>
    </citation>
    <scope>NUCLEOTIDE SEQUENCE [LARGE SCALE GENOMIC DNA]</scope>
    <source>
        <strain evidence="3">JCM 18537</strain>
    </source>
</reference>
<dbReference type="EMBL" id="BAABKO010000002">
    <property type="protein sequence ID" value="GAA4772647.1"/>
    <property type="molecule type" value="Genomic_DNA"/>
</dbReference>
<accession>A0ABP9A4H0</accession>
<feature type="compositionally biased region" description="Low complexity" evidence="1">
    <location>
        <begin position="272"/>
        <end position="285"/>
    </location>
</feature>
<proteinExistence type="predicted"/>
<dbReference type="Proteomes" id="UP001501645">
    <property type="component" value="Unassembled WGS sequence"/>
</dbReference>
<evidence type="ECO:0000256" key="1">
    <source>
        <dbReference type="SAM" id="MobiDB-lite"/>
    </source>
</evidence>
<feature type="compositionally biased region" description="Low complexity" evidence="1">
    <location>
        <begin position="20"/>
        <end position="30"/>
    </location>
</feature>
<feature type="compositionally biased region" description="Pro residues" evidence="1">
    <location>
        <begin position="7"/>
        <end position="19"/>
    </location>
</feature>
<gene>
    <name evidence="2" type="ORF">GCM10023351_16070</name>
</gene>
<comment type="caution">
    <text evidence="2">The sequence shown here is derived from an EMBL/GenBank/DDBJ whole genome shotgun (WGS) entry which is preliminary data.</text>
</comment>
<keyword evidence="3" id="KW-1185">Reference proteome</keyword>
<name>A0ABP9A4H0_9MICO</name>
<evidence type="ECO:0000313" key="3">
    <source>
        <dbReference type="Proteomes" id="UP001501645"/>
    </source>
</evidence>
<feature type="region of interest" description="Disordered" evidence="1">
    <location>
        <begin position="1"/>
        <end position="30"/>
    </location>
</feature>
<evidence type="ECO:0008006" key="4">
    <source>
        <dbReference type="Google" id="ProtNLM"/>
    </source>
</evidence>